<keyword evidence="1" id="KW-1133">Transmembrane helix</keyword>
<accession>A0A3G8F1B1</accession>
<organism evidence="2 3">
    <name type="scientific">Salmonella phage Seafire</name>
    <dbReference type="NCBI Taxonomy" id="2483612"/>
    <lineage>
        <taxon>Viruses</taxon>
        <taxon>Duplodnaviria</taxon>
        <taxon>Heunggongvirae</taxon>
        <taxon>Uroviricota</taxon>
        <taxon>Caudoviricetes</taxon>
        <taxon>Demerecviridae</taxon>
        <taxon>Markadamsvirinae</taxon>
        <taxon>Epseptimavirus</taxon>
        <taxon>Epseptimavirus seafire</taxon>
    </lineage>
</organism>
<keyword evidence="3" id="KW-1185">Reference proteome</keyword>
<reference evidence="2 3" key="1">
    <citation type="journal article" date="2019" name="Microbiol. Resour. Announc.">
        <title>Complete Genome Sequence of Salmonella enterica Serovar Enteritidis Siphophage Seafire.</title>
        <authorList>
            <person name="Hartman S."/>
            <person name="Zeng C."/>
            <person name="O'Leary C."/>
            <person name="Newkirk H."/>
            <person name="Kongari R."/>
            <person name="Gill J."/>
            <person name="Liu M."/>
        </authorList>
    </citation>
    <scope>NUCLEOTIDE SEQUENCE [LARGE SCALE GENOMIC DNA]</scope>
</reference>
<dbReference type="Proteomes" id="UP000268499">
    <property type="component" value="Segment"/>
</dbReference>
<name>A0A3G8F1B1_9CAUD</name>
<sequence length="41" mass="4718">MIAQIKTAFRFWGVILSVCFGMVIISQLMIIVAIAWEMLSW</sequence>
<evidence type="ECO:0000256" key="1">
    <source>
        <dbReference type="SAM" id="Phobius"/>
    </source>
</evidence>
<dbReference type="EMBL" id="MK050846">
    <property type="protein sequence ID" value="AZF87904.1"/>
    <property type="molecule type" value="Genomic_DNA"/>
</dbReference>
<evidence type="ECO:0000313" key="2">
    <source>
        <dbReference type="EMBL" id="AZF87904.1"/>
    </source>
</evidence>
<protein>
    <submittedName>
        <fullName evidence="2">Uncharacterized protein</fullName>
    </submittedName>
</protein>
<feature type="transmembrane region" description="Helical" evidence="1">
    <location>
        <begin position="12"/>
        <end position="36"/>
    </location>
</feature>
<proteinExistence type="predicted"/>
<evidence type="ECO:0000313" key="3">
    <source>
        <dbReference type="Proteomes" id="UP000268499"/>
    </source>
</evidence>
<keyword evidence="1" id="KW-0472">Membrane</keyword>
<keyword evidence="1" id="KW-0812">Transmembrane</keyword>
<gene>
    <name evidence="2" type="ORF">CPT_Seafire_015</name>
</gene>